<evidence type="ECO:0000259" key="6">
    <source>
        <dbReference type="PROSITE" id="PS51192"/>
    </source>
</evidence>
<dbReference type="Pfam" id="PF01396">
    <property type="entry name" value="Zn_ribbon_Top1"/>
    <property type="match status" value="2"/>
</dbReference>
<dbReference type="InterPro" id="IPR041679">
    <property type="entry name" value="DNA2/NAM7-like_C"/>
</dbReference>
<dbReference type="SUPFAM" id="SSF57783">
    <property type="entry name" value="Zinc beta-ribbon"/>
    <property type="match status" value="1"/>
</dbReference>
<dbReference type="InterPro" id="IPR047187">
    <property type="entry name" value="SF1_C_Upf1"/>
</dbReference>
<keyword evidence="3" id="KW-0378">Hydrolase</keyword>
<dbReference type="GO" id="GO:0016787">
    <property type="term" value="F:hydrolase activity"/>
    <property type="evidence" value="ECO:0007669"/>
    <property type="project" value="UniProtKB-KW"/>
</dbReference>
<dbReference type="Pfam" id="PF13086">
    <property type="entry name" value="AAA_11"/>
    <property type="match status" value="1"/>
</dbReference>
<protein>
    <submittedName>
        <fullName evidence="7">Topoisomerase DNA binding C4 zinc finger</fullName>
    </submittedName>
</protein>
<dbReference type="PROSITE" id="PS51192">
    <property type="entry name" value="HELICASE_ATP_BIND_1"/>
    <property type="match status" value="1"/>
</dbReference>
<organism evidence="7 8">
    <name type="scientific">Megasphaera elsdenii CAG:570</name>
    <dbReference type="NCBI Taxonomy" id="1263087"/>
    <lineage>
        <taxon>Bacteria</taxon>
        <taxon>Bacillati</taxon>
        <taxon>Bacillota</taxon>
        <taxon>Negativicutes</taxon>
        <taxon>Veillonellales</taxon>
        <taxon>Veillonellaceae</taxon>
        <taxon>Megasphaera</taxon>
    </lineage>
</organism>
<dbReference type="GO" id="GO:0003916">
    <property type="term" value="F:DNA topoisomerase activity"/>
    <property type="evidence" value="ECO:0007669"/>
    <property type="project" value="InterPro"/>
</dbReference>
<dbReference type="InterPro" id="IPR050534">
    <property type="entry name" value="Coronavir_polyprotein_1ab"/>
</dbReference>
<comment type="caution">
    <text evidence="7">The sequence shown here is derived from an EMBL/GenBank/DDBJ whole genome shotgun (WGS) entry which is preliminary data.</text>
</comment>
<accession>R7N1C0</accession>
<keyword evidence="4" id="KW-0347">Helicase</keyword>
<dbReference type="Proteomes" id="UP000017908">
    <property type="component" value="Unassembled WGS sequence"/>
</dbReference>
<dbReference type="AlphaFoldDB" id="R7N1C0"/>
<dbReference type="GO" id="GO:0005524">
    <property type="term" value="F:ATP binding"/>
    <property type="evidence" value="ECO:0007669"/>
    <property type="project" value="UniProtKB-KW"/>
</dbReference>
<evidence type="ECO:0000256" key="3">
    <source>
        <dbReference type="ARBA" id="ARBA00022801"/>
    </source>
</evidence>
<dbReference type="Pfam" id="PF13087">
    <property type="entry name" value="AAA_12"/>
    <property type="match status" value="1"/>
</dbReference>
<evidence type="ECO:0000256" key="5">
    <source>
        <dbReference type="ARBA" id="ARBA00022840"/>
    </source>
</evidence>
<dbReference type="InterPro" id="IPR013498">
    <property type="entry name" value="Topo_IA_Znf"/>
</dbReference>
<dbReference type="Gene3D" id="3.40.50.300">
    <property type="entry name" value="P-loop containing nucleotide triphosphate hydrolases"/>
    <property type="match status" value="2"/>
</dbReference>
<sequence length="952" mass="108295">MNLIGKIVFHKLWGQGMIINQTKTRIIVEFVSHSIGEKVFIYPDIFRKLLKCVDNTTELYIQSLLHNKNFNSNGHSNIYSQYNNVNSSSLPVSTSVQHCCLNFEKELRNEIGYLKSNSGKHWHIFDGEKIEQVNGKYYYSFECDEELNLPSGTKITLWKGESLISEAVIVDCEDFTIIISLKANLNTKLNSLEFSAEPWYILDELITQLNTICSSPSPIVEQLCTEGPSNIKSNEKIKCGPMYAMQMALSQAITFIWGPPGTGKTQILAQIAIEHIKKNHTVLMLSYSNVSVDGAIMRVHDLAPDIKAGKLIRYGYARQPALLNHPFLTSYNYTLQKHPKLLNERNELIKERKKLHRSSKRYLEIGERLTAIKKYLKEEEKTIVKKSQFVATTVSKAIVDPIIYKKNYDVVIFDEASMAYIPQIIFSASLAIQHFVCLGDFCQLPPIVQSHSNLLNQDIFEYCGITTAVQRNWSHNWLCMLNMQYRMHPAISNFASLKMYNGLLKTHESIIQKRQIIADALPAPHKAIAFADLSGIMSVCSKTINGSHFNIVSAFIAFSLALKAAAKFDVGIITPYHAQSRLLYAMSRDATKSALRLHKISCATVHQFQGSEKDVIIYDSVDCYREKHPGYLLTSMTNNYANRLFNVALTRAKGKFVGIANINYMDNKNLSDKLMLKQMIQYQKRSCFSGKTLIRENKRISGFNMSFFEINDGNNKFLSDIKNAKKEIHIDIPDSSVQSKFLYQIVSAIQDCQKRGIKIYIRAEEKNNLPSIIRPFAINFPKAVNPISIIDKQIIWFGEPISNANFKSNGRILPTRHRPIIRFEGQYTATSLYGLLKMSNNISSPVLVSQYNATNSFSEYVQQHKICPECGRPLQLKKSKKGKFFLSCTGYPQCKHTELIQPDFIDKYLYRNGDTGQHCVRCGCSLEARVGQYGIYVSCLGIPKHFFKLDEI</sequence>
<dbReference type="InterPro" id="IPR041677">
    <property type="entry name" value="DNA2/NAM7_AAA_11"/>
</dbReference>
<dbReference type="GO" id="GO:0006265">
    <property type="term" value="P:DNA topological change"/>
    <property type="evidence" value="ECO:0007669"/>
    <property type="project" value="InterPro"/>
</dbReference>
<evidence type="ECO:0000313" key="7">
    <source>
        <dbReference type="EMBL" id="CDF05887.1"/>
    </source>
</evidence>
<dbReference type="CDD" id="cd18808">
    <property type="entry name" value="SF1_C_Upf1"/>
    <property type="match status" value="1"/>
</dbReference>
<dbReference type="InterPro" id="IPR027417">
    <property type="entry name" value="P-loop_NTPase"/>
</dbReference>
<dbReference type="SUPFAM" id="SSF52540">
    <property type="entry name" value="P-loop containing nucleoside triphosphate hydrolases"/>
    <property type="match status" value="1"/>
</dbReference>
<proteinExistence type="inferred from homology"/>
<dbReference type="GO" id="GO:0043139">
    <property type="term" value="F:5'-3' DNA helicase activity"/>
    <property type="evidence" value="ECO:0007669"/>
    <property type="project" value="TreeGrafter"/>
</dbReference>
<name>R7N1C0_MEGEL</name>
<dbReference type="InterPro" id="IPR014001">
    <property type="entry name" value="Helicase_ATP-bd"/>
</dbReference>
<evidence type="ECO:0000256" key="2">
    <source>
        <dbReference type="ARBA" id="ARBA00022741"/>
    </source>
</evidence>
<gene>
    <name evidence="7" type="ORF">BN715_00234</name>
</gene>
<keyword evidence="7" id="KW-0413">Isomerase</keyword>
<keyword evidence="5" id="KW-0067">ATP-binding</keyword>
<keyword evidence="2" id="KW-0547">Nucleotide-binding</keyword>
<dbReference type="Gene3D" id="3.30.65.10">
    <property type="entry name" value="Bacterial Topoisomerase I, domain 1"/>
    <property type="match status" value="1"/>
</dbReference>
<dbReference type="PANTHER" id="PTHR43788">
    <property type="entry name" value="DNA2/NAM7 HELICASE FAMILY MEMBER"/>
    <property type="match status" value="1"/>
</dbReference>
<evidence type="ECO:0000256" key="4">
    <source>
        <dbReference type="ARBA" id="ARBA00022806"/>
    </source>
</evidence>
<comment type="similarity">
    <text evidence="1">Belongs to the DNA2/NAM7 helicase family.</text>
</comment>
<reference evidence="7" key="1">
    <citation type="submission" date="2012-11" db="EMBL/GenBank/DDBJ databases">
        <title>Dependencies among metagenomic species, viruses, plasmids and units of genetic variation.</title>
        <authorList>
            <person name="Nielsen H.B."/>
            <person name="Almeida M."/>
            <person name="Juncker A.S."/>
            <person name="Rasmussen S."/>
            <person name="Li J."/>
            <person name="Sunagawa S."/>
            <person name="Plichta D."/>
            <person name="Gautier L."/>
            <person name="Le Chatelier E."/>
            <person name="Peletier E."/>
            <person name="Bonde I."/>
            <person name="Nielsen T."/>
            <person name="Manichanh C."/>
            <person name="Arumugam M."/>
            <person name="Batto J."/>
            <person name="Santos M.B.Q.D."/>
            <person name="Blom N."/>
            <person name="Borruel N."/>
            <person name="Burgdorf K.S."/>
            <person name="Boumezbeur F."/>
            <person name="Casellas F."/>
            <person name="Dore J."/>
            <person name="Guarner F."/>
            <person name="Hansen T."/>
            <person name="Hildebrand F."/>
            <person name="Kaas R.S."/>
            <person name="Kennedy S."/>
            <person name="Kristiansen K."/>
            <person name="Kultima J.R."/>
            <person name="Leonard P."/>
            <person name="Levenez F."/>
            <person name="Lund O."/>
            <person name="Moumen B."/>
            <person name="Le Paslier D."/>
            <person name="Pons N."/>
            <person name="Pedersen O."/>
            <person name="Prifti E."/>
            <person name="Qin J."/>
            <person name="Raes J."/>
            <person name="Tap J."/>
            <person name="Tims S."/>
            <person name="Ussery D.W."/>
            <person name="Yamada T."/>
            <person name="MetaHit consortium"/>
            <person name="Renault P."/>
            <person name="Sicheritz-Ponten T."/>
            <person name="Bork P."/>
            <person name="Wang J."/>
            <person name="Brunak S."/>
            <person name="Ehrlich S.D."/>
        </authorList>
    </citation>
    <scope>NUCLEOTIDE SEQUENCE [LARGE SCALE GENOMIC DNA]</scope>
</reference>
<dbReference type="GO" id="GO:0005694">
    <property type="term" value="C:chromosome"/>
    <property type="evidence" value="ECO:0007669"/>
    <property type="project" value="InterPro"/>
</dbReference>
<dbReference type="EMBL" id="CBKE010000383">
    <property type="protein sequence ID" value="CDF05887.1"/>
    <property type="molecule type" value="Genomic_DNA"/>
</dbReference>
<dbReference type="SUPFAM" id="SSF56024">
    <property type="entry name" value="Phospholipase D/nuclease"/>
    <property type="match status" value="1"/>
</dbReference>
<dbReference type="GO" id="GO:0003677">
    <property type="term" value="F:DNA binding"/>
    <property type="evidence" value="ECO:0007669"/>
    <property type="project" value="InterPro"/>
</dbReference>
<dbReference type="PANTHER" id="PTHR43788:SF8">
    <property type="entry name" value="DNA-BINDING PROTEIN SMUBP-2"/>
    <property type="match status" value="1"/>
</dbReference>
<feature type="domain" description="Helicase ATP-binding" evidence="6">
    <location>
        <begin position="245"/>
        <end position="448"/>
    </location>
</feature>
<evidence type="ECO:0000313" key="8">
    <source>
        <dbReference type="Proteomes" id="UP000017908"/>
    </source>
</evidence>
<evidence type="ECO:0000256" key="1">
    <source>
        <dbReference type="ARBA" id="ARBA00007913"/>
    </source>
</evidence>